<comment type="subcellular location">
    <subcellularLocation>
        <location evidence="1">Membrane</location>
        <topology evidence="1">Multi-pass membrane protein</topology>
    </subcellularLocation>
</comment>
<evidence type="ECO:0000256" key="5">
    <source>
        <dbReference type="SAM" id="Phobius"/>
    </source>
</evidence>
<accession>I2NR60</accession>
<feature type="transmembrane region" description="Helical" evidence="5">
    <location>
        <begin position="115"/>
        <end position="135"/>
    </location>
</feature>
<gene>
    <name evidence="6" type="ORF">HMPREF9971_1684</name>
</gene>
<name>I2NR60_STRPA</name>
<feature type="transmembrane region" description="Helical" evidence="5">
    <location>
        <begin position="173"/>
        <end position="194"/>
    </location>
</feature>
<feature type="transmembrane region" description="Helical" evidence="5">
    <location>
        <begin position="31"/>
        <end position="48"/>
    </location>
</feature>
<dbReference type="PANTHER" id="PTHR30249:SF0">
    <property type="entry name" value="PLASTIDAL GLYCOLATE_GLYCERATE TRANSLOCATOR 1, CHLOROPLASTIC"/>
    <property type="match status" value="1"/>
</dbReference>
<dbReference type="PANTHER" id="PTHR30249">
    <property type="entry name" value="PUTATIVE SEROTONIN TRANSPORTER"/>
    <property type="match status" value="1"/>
</dbReference>
<evidence type="ECO:0000256" key="3">
    <source>
        <dbReference type="ARBA" id="ARBA00022989"/>
    </source>
</evidence>
<protein>
    <submittedName>
        <fullName evidence="6">LrgB-like protein</fullName>
    </submittedName>
</protein>
<reference evidence="6 7" key="1">
    <citation type="submission" date="2012-04" db="EMBL/GenBank/DDBJ databases">
        <authorList>
            <person name="Harkins D.M."/>
            <person name="Madupu R."/>
            <person name="Durkin A.S."/>
            <person name="Torralba M."/>
            <person name="Methe B."/>
            <person name="Sutton G.G."/>
            <person name="Nelson K.E."/>
        </authorList>
    </citation>
    <scope>NUCLEOTIDE SEQUENCE [LARGE SCALE GENOMIC DNA]</scope>
    <source>
        <strain evidence="6 7">F0449</strain>
    </source>
</reference>
<keyword evidence="2 5" id="KW-0812">Transmembrane</keyword>
<feature type="transmembrane region" description="Helical" evidence="5">
    <location>
        <begin position="141"/>
        <end position="161"/>
    </location>
</feature>
<dbReference type="Pfam" id="PF04172">
    <property type="entry name" value="LrgB"/>
    <property type="match status" value="1"/>
</dbReference>
<dbReference type="Proteomes" id="UP000003357">
    <property type="component" value="Unassembled WGS sequence"/>
</dbReference>
<evidence type="ECO:0000313" key="7">
    <source>
        <dbReference type="Proteomes" id="UP000003357"/>
    </source>
</evidence>
<keyword evidence="4 5" id="KW-0472">Membrane</keyword>
<feature type="transmembrane region" description="Helical" evidence="5">
    <location>
        <begin position="81"/>
        <end position="103"/>
    </location>
</feature>
<sequence>MQSWLVLLKIVLRVIIQKGDTSVANFASNPLFGIVLSIWAYLIGMLIFRRYPHPITTPLLVATVIVILFLMITGISYKDYYVGGSLLNQLIGPSTVALGIPLYKSFHLMKHHARSILIGSTVAVIVNTIFTALIAKAFGMKYFLAISLFPKSVTTAMAVGITEKMQGITTITLVVVVATGLLTSVLGPTILKLLKIKDPVAIGLALGGTGHAVGTGTAFKYGHVAGAMAGLAIGITGILYVFISPIVASMILS</sequence>
<feature type="transmembrane region" description="Helical" evidence="5">
    <location>
        <begin position="200"/>
        <end position="219"/>
    </location>
</feature>
<evidence type="ECO:0000256" key="1">
    <source>
        <dbReference type="ARBA" id="ARBA00004141"/>
    </source>
</evidence>
<dbReference type="InterPro" id="IPR007300">
    <property type="entry name" value="CidB/LrgB"/>
</dbReference>
<comment type="caution">
    <text evidence="6">The sequence shown here is derived from an EMBL/GenBank/DDBJ whole genome shotgun (WGS) entry which is preliminary data.</text>
</comment>
<keyword evidence="3 5" id="KW-1133">Transmembrane helix</keyword>
<feature type="transmembrane region" description="Helical" evidence="5">
    <location>
        <begin position="231"/>
        <end position="252"/>
    </location>
</feature>
<dbReference type="EMBL" id="AJMV01000037">
    <property type="protein sequence ID" value="EIG28321.1"/>
    <property type="molecule type" value="Genomic_DNA"/>
</dbReference>
<dbReference type="GO" id="GO:0016020">
    <property type="term" value="C:membrane"/>
    <property type="evidence" value="ECO:0007669"/>
    <property type="project" value="UniProtKB-SubCell"/>
</dbReference>
<organism evidence="6 7">
    <name type="scientific">Streptococcus parasanguinis F0449</name>
    <dbReference type="NCBI Taxonomy" id="1095733"/>
    <lineage>
        <taxon>Bacteria</taxon>
        <taxon>Bacillati</taxon>
        <taxon>Bacillota</taxon>
        <taxon>Bacilli</taxon>
        <taxon>Lactobacillales</taxon>
        <taxon>Streptococcaceae</taxon>
        <taxon>Streptococcus</taxon>
    </lineage>
</organism>
<dbReference type="AlphaFoldDB" id="I2NR60"/>
<feature type="transmembrane region" description="Helical" evidence="5">
    <location>
        <begin position="55"/>
        <end position="75"/>
    </location>
</feature>
<evidence type="ECO:0000313" key="6">
    <source>
        <dbReference type="EMBL" id="EIG28321.1"/>
    </source>
</evidence>
<dbReference type="PATRIC" id="fig|1095733.3.peg.437"/>
<proteinExistence type="predicted"/>
<evidence type="ECO:0000256" key="2">
    <source>
        <dbReference type="ARBA" id="ARBA00022692"/>
    </source>
</evidence>
<evidence type="ECO:0000256" key="4">
    <source>
        <dbReference type="ARBA" id="ARBA00023136"/>
    </source>
</evidence>